<dbReference type="AlphaFoldDB" id="A0A8B8GCP0"/>
<gene>
    <name evidence="3" type="primary">LOC112690720</name>
</gene>
<dbReference type="Pfam" id="PF16064">
    <property type="entry name" value="DUF4806"/>
    <property type="match status" value="1"/>
</dbReference>
<organism evidence="2 3">
    <name type="scientific">Sipha flava</name>
    <name type="common">yellow sugarcane aphid</name>
    <dbReference type="NCBI Taxonomy" id="143950"/>
    <lineage>
        <taxon>Eukaryota</taxon>
        <taxon>Metazoa</taxon>
        <taxon>Ecdysozoa</taxon>
        <taxon>Arthropoda</taxon>
        <taxon>Hexapoda</taxon>
        <taxon>Insecta</taxon>
        <taxon>Pterygota</taxon>
        <taxon>Neoptera</taxon>
        <taxon>Paraneoptera</taxon>
        <taxon>Hemiptera</taxon>
        <taxon>Sternorrhyncha</taxon>
        <taxon>Aphidomorpha</taxon>
        <taxon>Aphidoidea</taxon>
        <taxon>Aphididae</taxon>
        <taxon>Sipha</taxon>
    </lineage>
</organism>
<dbReference type="RefSeq" id="XP_025420575.1">
    <property type="nucleotide sequence ID" value="XM_025564790.1"/>
</dbReference>
<dbReference type="GeneID" id="112690720"/>
<accession>A0A8B8GCP0</accession>
<evidence type="ECO:0000313" key="2">
    <source>
        <dbReference type="Proteomes" id="UP000694846"/>
    </source>
</evidence>
<evidence type="ECO:0000313" key="3">
    <source>
        <dbReference type="RefSeq" id="XP_025420575.1"/>
    </source>
</evidence>
<dbReference type="OrthoDB" id="6630778at2759"/>
<dbReference type="Proteomes" id="UP000694846">
    <property type="component" value="Unplaced"/>
</dbReference>
<name>A0A8B8GCP0_9HEMI</name>
<proteinExistence type="predicted"/>
<dbReference type="InterPro" id="IPR032071">
    <property type="entry name" value="DUF4806"/>
</dbReference>
<protein>
    <submittedName>
        <fullName evidence="3">Uncharacterized protein LOC112690720</fullName>
    </submittedName>
</protein>
<keyword evidence="2" id="KW-1185">Reference proteome</keyword>
<sequence length="102" mass="11682">MNSHSLQNTNVDTYPNILENFPLQYEMDLQNVEVKLINDDIYKSNMLTALSRMGGTKTDEATKYILKKIYTNKLAMCYSWMGGKGKKVLSTMILPKLIIDNI</sequence>
<reference evidence="3" key="1">
    <citation type="submission" date="2025-08" db="UniProtKB">
        <authorList>
            <consortium name="RefSeq"/>
        </authorList>
    </citation>
    <scope>IDENTIFICATION</scope>
    <source>
        <tissue evidence="3">Whole body</tissue>
    </source>
</reference>
<feature type="domain" description="DUF4806" evidence="1">
    <location>
        <begin position="20"/>
        <end position="91"/>
    </location>
</feature>
<evidence type="ECO:0000259" key="1">
    <source>
        <dbReference type="Pfam" id="PF16064"/>
    </source>
</evidence>